<protein>
    <submittedName>
        <fullName evidence="1">Uncharacterized protein</fullName>
    </submittedName>
</protein>
<evidence type="ECO:0000313" key="1">
    <source>
        <dbReference type="EMBL" id="SNQ61481.1"/>
    </source>
</evidence>
<accession>A0A284VQC3</accession>
<sequence>MKIRLELDGKNAGSISYKGPDSAELAVTYLNSIEADEVQVYLQKDDGTKAFAEFEGEFWNMSATKFILSATKTRPVAPEPSASSETGEFSSESLTLKERLEMFLRFEYPRVWFTSLDVKRQYESVYGKISLSTVSTYLARMYRDNILERKGNHNQREYKFKDESNPLMNLEYASVK</sequence>
<gene>
    <name evidence="1" type="ORF">MNV_370023</name>
</gene>
<proteinExistence type="predicted"/>
<dbReference type="EMBL" id="FZMP01000182">
    <property type="protein sequence ID" value="SNQ61481.1"/>
    <property type="molecule type" value="Genomic_DNA"/>
</dbReference>
<dbReference type="RefSeq" id="WP_096206165.1">
    <property type="nucleotide sequence ID" value="NZ_FZMP01000182.1"/>
</dbReference>
<dbReference type="Proteomes" id="UP000218615">
    <property type="component" value="Unassembled WGS sequence"/>
</dbReference>
<evidence type="ECO:0000313" key="2">
    <source>
        <dbReference type="Proteomes" id="UP000218615"/>
    </source>
</evidence>
<reference evidence="2" key="1">
    <citation type="submission" date="2017-06" db="EMBL/GenBank/DDBJ databases">
        <authorList>
            <person name="Cremers G."/>
        </authorList>
    </citation>
    <scope>NUCLEOTIDE SEQUENCE [LARGE SCALE GENOMIC DNA]</scope>
</reference>
<dbReference type="AlphaFoldDB" id="A0A284VQC3"/>
<dbReference type="OrthoDB" id="148154at2157"/>
<organism evidence="1 2">
    <name type="scientific">Candidatus Methanoperedens nitratireducens</name>
    <dbReference type="NCBI Taxonomy" id="1392998"/>
    <lineage>
        <taxon>Archaea</taxon>
        <taxon>Methanobacteriati</taxon>
        <taxon>Methanobacteriota</taxon>
        <taxon>Stenosarchaea group</taxon>
        <taxon>Methanomicrobia</taxon>
        <taxon>Methanosarcinales</taxon>
        <taxon>ANME-2 cluster</taxon>
        <taxon>Candidatus Methanoperedentaceae</taxon>
        <taxon>Candidatus Methanoperedens</taxon>
    </lineage>
</organism>
<keyword evidence="2" id="KW-1185">Reference proteome</keyword>
<name>A0A284VQC3_9EURY</name>